<name>A0A1G5GLE2_9FIRM</name>
<evidence type="ECO:0000259" key="1">
    <source>
        <dbReference type="Pfam" id="PF12728"/>
    </source>
</evidence>
<dbReference type="AlphaFoldDB" id="A0A1G5GLE2"/>
<evidence type="ECO:0000313" key="2">
    <source>
        <dbReference type="EMBL" id="SCY52211.1"/>
    </source>
</evidence>
<evidence type="ECO:0000313" key="3">
    <source>
        <dbReference type="Proteomes" id="UP000183047"/>
    </source>
</evidence>
<dbReference type="EMBL" id="FMUR01000022">
    <property type="protein sequence ID" value="SCY52211.1"/>
    <property type="molecule type" value="Genomic_DNA"/>
</dbReference>
<dbReference type="RefSeq" id="WP_074463309.1">
    <property type="nucleotide sequence ID" value="NZ_FMUR01000022.1"/>
</dbReference>
<dbReference type="InterPro" id="IPR041657">
    <property type="entry name" value="HTH_17"/>
</dbReference>
<reference evidence="3" key="1">
    <citation type="submission" date="2016-10" db="EMBL/GenBank/DDBJ databases">
        <authorList>
            <person name="Varghese N."/>
            <person name="Submissions S."/>
        </authorList>
    </citation>
    <scope>NUCLEOTIDE SEQUENCE [LARGE SCALE GENOMIC DNA]</scope>
    <source>
        <strain evidence="3">XBD2006</strain>
    </source>
</reference>
<keyword evidence="3" id="KW-1185">Reference proteome</keyword>
<protein>
    <submittedName>
        <fullName evidence="2">Helix-turn-helix domain-containing protein</fullName>
    </submittedName>
</protein>
<gene>
    <name evidence="2" type="ORF">SAMN02910451_02923</name>
</gene>
<dbReference type="Proteomes" id="UP000183047">
    <property type="component" value="Unassembled WGS sequence"/>
</dbReference>
<sequence length="70" mass="8081">MEYANMLTEYSDVLSINDIMKILKIGKNTVYGYLKTGTIKSMMIAGKYRVPKLYLLEFMYPDVKFVKEAG</sequence>
<proteinExistence type="predicted"/>
<dbReference type="OrthoDB" id="1655135at2"/>
<feature type="domain" description="Helix-turn-helix" evidence="1">
    <location>
        <begin position="13"/>
        <end position="59"/>
    </location>
</feature>
<dbReference type="Pfam" id="PF12728">
    <property type="entry name" value="HTH_17"/>
    <property type="match status" value="1"/>
</dbReference>
<accession>A0A1G5GLE2</accession>
<organism evidence="2 3">
    <name type="scientific">Butyrivibrio hungatei</name>
    <dbReference type="NCBI Taxonomy" id="185008"/>
    <lineage>
        <taxon>Bacteria</taxon>
        <taxon>Bacillati</taxon>
        <taxon>Bacillota</taxon>
        <taxon>Clostridia</taxon>
        <taxon>Lachnospirales</taxon>
        <taxon>Lachnospiraceae</taxon>
        <taxon>Butyrivibrio</taxon>
    </lineage>
</organism>